<evidence type="ECO:0000256" key="5">
    <source>
        <dbReference type="ARBA" id="ARBA00023136"/>
    </source>
</evidence>
<organism evidence="8 9">
    <name type="scientific">Trichobilharzia regenti</name>
    <name type="common">Nasal bird schistosome</name>
    <dbReference type="NCBI Taxonomy" id="157069"/>
    <lineage>
        <taxon>Eukaryota</taxon>
        <taxon>Metazoa</taxon>
        <taxon>Spiralia</taxon>
        <taxon>Lophotrochozoa</taxon>
        <taxon>Platyhelminthes</taxon>
        <taxon>Trematoda</taxon>
        <taxon>Digenea</taxon>
        <taxon>Strigeidida</taxon>
        <taxon>Schistosomatoidea</taxon>
        <taxon>Schistosomatidae</taxon>
        <taxon>Trichobilharzia</taxon>
    </lineage>
</organism>
<dbReference type="GO" id="GO:0005886">
    <property type="term" value="C:plasma membrane"/>
    <property type="evidence" value="ECO:0007669"/>
    <property type="project" value="TreeGrafter"/>
</dbReference>
<reference evidence="8" key="1">
    <citation type="submission" date="2022-06" db="EMBL/GenBank/DDBJ databases">
        <authorList>
            <person name="Berger JAMES D."/>
            <person name="Berger JAMES D."/>
        </authorList>
    </citation>
    <scope>NUCLEOTIDE SEQUENCE [LARGE SCALE GENOMIC DNA]</scope>
</reference>
<dbReference type="PANTHER" id="PTHR10926:SF0">
    <property type="entry name" value="CDC50, ISOFORM A"/>
    <property type="match status" value="1"/>
</dbReference>
<feature type="transmembrane region" description="Helical" evidence="7">
    <location>
        <begin position="38"/>
        <end position="57"/>
    </location>
</feature>
<evidence type="ECO:0000313" key="10">
    <source>
        <dbReference type="WBParaSite" id="TREG1_76930.4"/>
    </source>
</evidence>
<dbReference type="AlphaFoldDB" id="A0AA85K4E4"/>
<evidence type="ECO:0000256" key="2">
    <source>
        <dbReference type="ARBA" id="ARBA00009457"/>
    </source>
</evidence>
<feature type="transmembrane region" description="Helical" evidence="7">
    <location>
        <begin position="305"/>
        <end position="330"/>
    </location>
</feature>
<keyword evidence="8" id="KW-1185">Reference proteome</keyword>
<dbReference type="InterPro" id="IPR005045">
    <property type="entry name" value="CDC50/LEM3_fam"/>
</dbReference>
<comment type="subcellular location">
    <subcellularLocation>
        <location evidence="1">Membrane</location>
        <topology evidence="1">Multi-pass membrane protein</topology>
    </subcellularLocation>
</comment>
<dbReference type="PANTHER" id="PTHR10926">
    <property type="entry name" value="CELL CYCLE CONTROL PROTEIN 50"/>
    <property type="match status" value="1"/>
</dbReference>
<name>A0AA85K4E4_TRIRE</name>
<dbReference type="Pfam" id="PF03381">
    <property type="entry name" value="CDC50"/>
    <property type="match status" value="1"/>
</dbReference>
<evidence type="ECO:0000256" key="1">
    <source>
        <dbReference type="ARBA" id="ARBA00004141"/>
    </source>
</evidence>
<evidence type="ECO:0000256" key="4">
    <source>
        <dbReference type="ARBA" id="ARBA00022989"/>
    </source>
</evidence>
<dbReference type="GO" id="GO:0005794">
    <property type="term" value="C:Golgi apparatus"/>
    <property type="evidence" value="ECO:0007669"/>
    <property type="project" value="TreeGrafter"/>
</dbReference>
<keyword evidence="3 7" id="KW-0812">Transmembrane</keyword>
<dbReference type="Proteomes" id="UP000050795">
    <property type="component" value="Unassembled WGS sequence"/>
</dbReference>
<dbReference type="GO" id="GO:0005783">
    <property type="term" value="C:endoplasmic reticulum"/>
    <property type="evidence" value="ECO:0007669"/>
    <property type="project" value="TreeGrafter"/>
</dbReference>
<evidence type="ECO:0000313" key="8">
    <source>
        <dbReference type="Proteomes" id="UP000050795"/>
    </source>
</evidence>
<comment type="similarity">
    <text evidence="2 6">Belongs to the CDC50/LEM3 family.</text>
</comment>
<evidence type="ECO:0000256" key="6">
    <source>
        <dbReference type="PIRNR" id="PIRNR015840"/>
    </source>
</evidence>
<dbReference type="WBParaSite" id="TREG1_76930.4">
    <property type="protein sequence ID" value="TREG1_76930.4"/>
    <property type="gene ID" value="TREG1_76930"/>
</dbReference>
<evidence type="ECO:0000313" key="9">
    <source>
        <dbReference type="WBParaSite" id="TREG1_76930.1"/>
    </source>
</evidence>
<evidence type="ECO:0000256" key="3">
    <source>
        <dbReference type="ARBA" id="ARBA00022692"/>
    </source>
</evidence>
<dbReference type="WBParaSite" id="TREG1_76930.1">
    <property type="protein sequence ID" value="TREG1_76930.1"/>
    <property type="gene ID" value="TREG1_76930"/>
</dbReference>
<reference evidence="9 10" key="2">
    <citation type="submission" date="2023-11" db="UniProtKB">
        <authorList>
            <consortium name="WormBaseParasite"/>
        </authorList>
    </citation>
    <scope>IDENTIFICATION</scope>
</reference>
<dbReference type="PIRSF" id="PIRSF015840">
    <property type="entry name" value="DUF284_TM_euk"/>
    <property type="match status" value="1"/>
</dbReference>
<sequence length="347" mass="38527">MSQQLLDTTIKSRKPKNSAFFQQKLPAWQPMFTAKKSGIMFIVFGVILLPIGVVLLLTSNNVIEYYVDYTDCTQTGSQVLCSNVAVSGNSCVCSQEVSIKTFIPGPVFVYYSLSNFYQNHRRYARSKNDDQLLGSYQDPSSLSSCAPYSSIDGKAILPCGAVANSIFNDTFTIKYIREDKTEVAVDTLKTGIAWPSDIAKKYGVLDSRALNNTVKPPNWPVPIQQRSSKPFPTDEDLIVWMRIAALPFFRKLYGRVSHTSDFTDGMPPGTYEITIRYSYPVVSFNGRKAIIIANTSWLGAKNPSLGIACLITGCIHLCIGIFFLVGHFFWTKQAILPPTAALIRCSD</sequence>
<protein>
    <recommendedName>
        <fullName evidence="11">Cell cycle control protein 50A</fullName>
    </recommendedName>
</protein>
<evidence type="ECO:0008006" key="11">
    <source>
        <dbReference type="Google" id="ProtNLM"/>
    </source>
</evidence>
<evidence type="ECO:0000256" key="7">
    <source>
        <dbReference type="SAM" id="Phobius"/>
    </source>
</evidence>
<keyword evidence="4 7" id="KW-1133">Transmembrane helix</keyword>
<accession>A0AA85K4E4</accession>
<keyword evidence="5 6" id="KW-0472">Membrane</keyword>
<proteinExistence type="inferred from homology"/>